<feature type="non-terminal residue" evidence="1">
    <location>
        <position position="1"/>
    </location>
</feature>
<evidence type="ECO:0000313" key="2">
    <source>
        <dbReference type="Proteomes" id="UP000789920"/>
    </source>
</evidence>
<sequence length="115" mass="13955">LLGNVHHACRNGNNALYKALEVVQNENRRLMWLVASQRRRIQSLETELEELRANAVTRVQDRWMLEQRYTWLLKERNRLRARLANDEEELRRLRVEERRREGNNNNRNRISGFGF</sequence>
<keyword evidence="2" id="KW-1185">Reference proteome</keyword>
<dbReference type="Proteomes" id="UP000789920">
    <property type="component" value="Unassembled WGS sequence"/>
</dbReference>
<protein>
    <submittedName>
        <fullName evidence="1">20748_t:CDS:1</fullName>
    </submittedName>
</protein>
<evidence type="ECO:0000313" key="1">
    <source>
        <dbReference type="EMBL" id="CAG8823146.1"/>
    </source>
</evidence>
<accession>A0ACA9S1Z1</accession>
<reference evidence="1" key="1">
    <citation type="submission" date="2021-06" db="EMBL/GenBank/DDBJ databases">
        <authorList>
            <person name="Kallberg Y."/>
            <person name="Tangrot J."/>
            <person name="Rosling A."/>
        </authorList>
    </citation>
    <scope>NUCLEOTIDE SEQUENCE</scope>
    <source>
        <strain evidence="1">MA461A</strain>
    </source>
</reference>
<name>A0ACA9S1Z1_9GLOM</name>
<dbReference type="EMBL" id="CAJVQC010087147">
    <property type="protein sequence ID" value="CAG8823146.1"/>
    <property type="molecule type" value="Genomic_DNA"/>
</dbReference>
<proteinExistence type="predicted"/>
<gene>
    <name evidence="1" type="ORF">RPERSI_LOCUS25967</name>
</gene>
<comment type="caution">
    <text evidence="1">The sequence shown here is derived from an EMBL/GenBank/DDBJ whole genome shotgun (WGS) entry which is preliminary data.</text>
</comment>
<organism evidence="1 2">
    <name type="scientific">Racocetra persica</name>
    <dbReference type="NCBI Taxonomy" id="160502"/>
    <lineage>
        <taxon>Eukaryota</taxon>
        <taxon>Fungi</taxon>
        <taxon>Fungi incertae sedis</taxon>
        <taxon>Mucoromycota</taxon>
        <taxon>Glomeromycotina</taxon>
        <taxon>Glomeromycetes</taxon>
        <taxon>Diversisporales</taxon>
        <taxon>Gigasporaceae</taxon>
        <taxon>Racocetra</taxon>
    </lineage>
</organism>